<dbReference type="Proteomes" id="UP001469553">
    <property type="component" value="Unassembled WGS sequence"/>
</dbReference>
<evidence type="ECO:0000313" key="2">
    <source>
        <dbReference type="Proteomes" id="UP001469553"/>
    </source>
</evidence>
<gene>
    <name evidence="1" type="ORF">AMECASPLE_034523</name>
</gene>
<keyword evidence="2" id="KW-1185">Reference proteome</keyword>
<organism evidence="1 2">
    <name type="scientific">Ameca splendens</name>
    <dbReference type="NCBI Taxonomy" id="208324"/>
    <lineage>
        <taxon>Eukaryota</taxon>
        <taxon>Metazoa</taxon>
        <taxon>Chordata</taxon>
        <taxon>Craniata</taxon>
        <taxon>Vertebrata</taxon>
        <taxon>Euteleostomi</taxon>
        <taxon>Actinopterygii</taxon>
        <taxon>Neopterygii</taxon>
        <taxon>Teleostei</taxon>
        <taxon>Neoteleostei</taxon>
        <taxon>Acanthomorphata</taxon>
        <taxon>Ovalentaria</taxon>
        <taxon>Atherinomorphae</taxon>
        <taxon>Cyprinodontiformes</taxon>
        <taxon>Goodeidae</taxon>
        <taxon>Ameca</taxon>
    </lineage>
</organism>
<dbReference type="EMBL" id="JAHRIP010004906">
    <property type="protein sequence ID" value="MEQ2281844.1"/>
    <property type="molecule type" value="Genomic_DNA"/>
</dbReference>
<name>A0ABV0XK37_9TELE</name>
<comment type="caution">
    <text evidence="1">The sequence shown here is derived from an EMBL/GenBank/DDBJ whole genome shotgun (WGS) entry which is preliminary data.</text>
</comment>
<protein>
    <submittedName>
        <fullName evidence="1">Uncharacterized protein</fullName>
    </submittedName>
</protein>
<accession>A0ABV0XK37</accession>
<evidence type="ECO:0000313" key="1">
    <source>
        <dbReference type="EMBL" id="MEQ2281844.1"/>
    </source>
</evidence>
<reference evidence="1 2" key="1">
    <citation type="submission" date="2021-06" db="EMBL/GenBank/DDBJ databases">
        <authorList>
            <person name="Palmer J.M."/>
        </authorList>
    </citation>
    <scope>NUCLEOTIDE SEQUENCE [LARGE SCALE GENOMIC DNA]</scope>
    <source>
        <strain evidence="1 2">AS_MEX2019</strain>
        <tissue evidence="1">Muscle</tissue>
    </source>
</reference>
<sequence>MDIVHSHSPYILYTSRSRCRNPIGATSPWTQEVVPFPPGVETGRPPQHLKLVRASLGSCLNLSNPGLDPDYPPRLQSPMTPILIRREGHARKRGLHGPN</sequence>
<proteinExistence type="predicted"/>